<proteinExistence type="predicted"/>
<name>A0A0S3SYY4_PHAAN</name>
<reference evidence="2 3" key="1">
    <citation type="journal article" date="2015" name="Sci. Rep.">
        <title>The power of single molecule real-time sequencing technology in the de novo assembly of a eukaryotic genome.</title>
        <authorList>
            <person name="Sakai H."/>
            <person name="Naito K."/>
            <person name="Ogiso-Tanaka E."/>
            <person name="Takahashi Y."/>
            <person name="Iseki K."/>
            <person name="Muto C."/>
            <person name="Satou K."/>
            <person name="Teruya K."/>
            <person name="Shiroma A."/>
            <person name="Shimoji M."/>
            <person name="Hirano T."/>
            <person name="Itoh T."/>
            <person name="Kaga A."/>
            <person name="Tomooka N."/>
        </authorList>
    </citation>
    <scope>NUCLEOTIDE SEQUENCE [LARGE SCALE GENOMIC DNA]</scope>
    <source>
        <strain evidence="3">cv. Shumari</strain>
    </source>
</reference>
<keyword evidence="3" id="KW-1185">Reference proteome</keyword>
<sequence>MSGQRAKERATVARGSEPPSCGGPACKLEQAVLTITIPKVTKCGSKNMRLIGVGGKICCNIKMNFEFRLIG</sequence>
<evidence type="ECO:0000256" key="1">
    <source>
        <dbReference type="SAM" id="MobiDB-lite"/>
    </source>
</evidence>
<feature type="compositionally biased region" description="Basic and acidic residues" evidence="1">
    <location>
        <begin position="1"/>
        <end position="11"/>
    </location>
</feature>
<feature type="region of interest" description="Disordered" evidence="1">
    <location>
        <begin position="1"/>
        <end position="22"/>
    </location>
</feature>
<evidence type="ECO:0000313" key="2">
    <source>
        <dbReference type="EMBL" id="BAT98078.1"/>
    </source>
</evidence>
<feature type="non-terminal residue" evidence="2">
    <location>
        <position position="71"/>
    </location>
</feature>
<gene>
    <name evidence="2" type="primary">Vigan.09G169300</name>
    <name evidence="2" type="ORF">VIGAN_09169300</name>
</gene>
<dbReference type="AlphaFoldDB" id="A0A0S3SYY4"/>
<dbReference type="Proteomes" id="UP000291084">
    <property type="component" value="Chromosome 9"/>
</dbReference>
<dbReference type="EMBL" id="AP015042">
    <property type="protein sequence ID" value="BAT98078.1"/>
    <property type="molecule type" value="Genomic_DNA"/>
</dbReference>
<evidence type="ECO:0000313" key="3">
    <source>
        <dbReference type="Proteomes" id="UP000291084"/>
    </source>
</evidence>
<accession>A0A0S3SYY4</accession>
<organism evidence="2 3">
    <name type="scientific">Vigna angularis var. angularis</name>
    <dbReference type="NCBI Taxonomy" id="157739"/>
    <lineage>
        <taxon>Eukaryota</taxon>
        <taxon>Viridiplantae</taxon>
        <taxon>Streptophyta</taxon>
        <taxon>Embryophyta</taxon>
        <taxon>Tracheophyta</taxon>
        <taxon>Spermatophyta</taxon>
        <taxon>Magnoliopsida</taxon>
        <taxon>eudicotyledons</taxon>
        <taxon>Gunneridae</taxon>
        <taxon>Pentapetalae</taxon>
        <taxon>rosids</taxon>
        <taxon>fabids</taxon>
        <taxon>Fabales</taxon>
        <taxon>Fabaceae</taxon>
        <taxon>Papilionoideae</taxon>
        <taxon>50 kb inversion clade</taxon>
        <taxon>NPAAA clade</taxon>
        <taxon>indigoferoid/millettioid clade</taxon>
        <taxon>Phaseoleae</taxon>
        <taxon>Vigna</taxon>
    </lineage>
</organism>
<protein>
    <submittedName>
        <fullName evidence="2">Uncharacterized protein</fullName>
    </submittedName>
</protein>